<evidence type="ECO:0000259" key="1">
    <source>
        <dbReference type="PROSITE" id="PS50887"/>
    </source>
</evidence>
<organism evidence="2 3">
    <name type="scientific">Agrilutibacter solisilvae</name>
    <dbReference type="NCBI Taxonomy" id="2763317"/>
    <lineage>
        <taxon>Bacteria</taxon>
        <taxon>Pseudomonadati</taxon>
        <taxon>Pseudomonadota</taxon>
        <taxon>Gammaproteobacteria</taxon>
        <taxon>Lysobacterales</taxon>
        <taxon>Lysobacteraceae</taxon>
        <taxon>Agrilutibacter</taxon>
    </lineage>
</organism>
<dbReference type="SMART" id="SM00267">
    <property type="entry name" value="GGDEF"/>
    <property type="match status" value="1"/>
</dbReference>
<dbReference type="RefSeq" id="WP_200613484.1">
    <property type="nucleotide sequence ID" value="NZ_CP071518.1"/>
</dbReference>
<dbReference type="Pfam" id="PF13185">
    <property type="entry name" value="GAF_2"/>
    <property type="match status" value="1"/>
</dbReference>
<dbReference type="Pfam" id="PF00990">
    <property type="entry name" value="GGDEF"/>
    <property type="match status" value="1"/>
</dbReference>
<dbReference type="Proteomes" id="UP000639274">
    <property type="component" value="Chromosome"/>
</dbReference>
<name>A0A974Y075_9GAMM</name>
<evidence type="ECO:0000313" key="3">
    <source>
        <dbReference type="Proteomes" id="UP000639274"/>
    </source>
</evidence>
<dbReference type="SUPFAM" id="SSF55073">
    <property type="entry name" value="Nucleotide cyclase"/>
    <property type="match status" value="1"/>
</dbReference>
<evidence type="ECO:0000313" key="2">
    <source>
        <dbReference type="EMBL" id="QSX78168.1"/>
    </source>
</evidence>
<dbReference type="PANTHER" id="PTHR46663:SF2">
    <property type="entry name" value="GGDEF DOMAIN-CONTAINING PROTEIN"/>
    <property type="match status" value="1"/>
</dbReference>
<dbReference type="SMART" id="SM00065">
    <property type="entry name" value="GAF"/>
    <property type="match status" value="1"/>
</dbReference>
<dbReference type="InterPro" id="IPR052163">
    <property type="entry name" value="DGC-Regulatory_Protein"/>
</dbReference>
<dbReference type="InterPro" id="IPR000160">
    <property type="entry name" value="GGDEF_dom"/>
</dbReference>
<dbReference type="NCBIfam" id="TIGR00254">
    <property type="entry name" value="GGDEF"/>
    <property type="match status" value="1"/>
</dbReference>
<keyword evidence="3" id="KW-1185">Reference proteome</keyword>
<gene>
    <name evidence="2" type="ORF">I8J32_015970</name>
</gene>
<dbReference type="SUPFAM" id="SSF55781">
    <property type="entry name" value="GAF domain-like"/>
    <property type="match status" value="1"/>
</dbReference>
<proteinExistence type="predicted"/>
<dbReference type="KEGG" id="lsf:I8J32_015970"/>
<sequence length="338" mass="37093">MTVDGRPKGAANDRLLGVIQTQTDVARLGLDLGSVMTLVVERAQALTHANGSVIELADGDEMVYRAASGVAERHLGMRLNRSGSLSGRCILEGRSLVCEDSETDPRVDREACRRVGLRSMIVMPLRHHDQVVGVLKVLAPAPRAFDETDVQVLELMSGLVAAAMFHATRLESHELLHRATHDPLTGLPNRALFFDRLRHCMALAQRQRQRLAVLSVDMDGLKPINDCHGHRCGDAALCELARRLREATRTDDLVARLGGDEFAVLLVRIPDREALTTHVARVGERVCGPFEFRQATIAVEASVGMALYPDDSDALDTLLDMADAGMYARKRERRPAVS</sequence>
<protein>
    <submittedName>
        <fullName evidence="2">GGDEF domain-containing protein</fullName>
    </submittedName>
</protein>
<dbReference type="PANTHER" id="PTHR46663">
    <property type="entry name" value="DIGUANYLATE CYCLASE DGCT-RELATED"/>
    <property type="match status" value="1"/>
</dbReference>
<dbReference type="Gene3D" id="3.30.450.40">
    <property type="match status" value="1"/>
</dbReference>
<dbReference type="EMBL" id="CP071518">
    <property type="protein sequence ID" value="QSX78168.1"/>
    <property type="molecule type" value="Genomic_DNA"/>
</dbReference>
<dbReference type="CDD" id="cd01949">
    <property type="entry name" value="GGDEF"/>
    <property type="match status" value="1"/>
</dbReference>
<dbReference type="InterPro" id="IPR003018">
    <property type="entry name" value="GAF"/>
</dbReference>
<dbReference type="InterPro" id="IPR043128">
    <property type="entry name" value="Rev_trsase/Diguanyl_cyclase"/>
</dbReference>
<accession>A0A974Y075</accession>
<dbReference type="InterPro" id="IPR029016">
    <property type="entry name" value="GAF-like_dom_sf"/>
</dbReference>
<dbReference type="PROSITE" id="PS50887">
    <property type="entry name" value="GGDEF"/>
    <property type="match status" value="1"/>
</dbReference>
<dbReference type="Gene3D" id="3.30.70.270">
    <property type="match status" value="1"/>
</dbReference>
<dbReference type="InterPro" id="IPR029787">
    <property type="entry name" value="Nucleotide_cyclase"/>
</dbReference>
<dbReference type="AlphaFoldDB" id="A0A974Y075"/>
<reference evidence="2 3" key="1">
    <citation type="submission" date="2021-03" db="EMBL/GenBank/DDBJ databases">
        <title>Lysobacter sp. nov. isolated from soil of gangwondo yeongwol, south Korea.</title>
        <authorList>
            <person name="Kim K.R."/>
            <person name="Kim K.H."/>
            <person name="Jeon C.O."/>
        </authorList>
    </citation>
    <scope>NUCLEOTIDE SEQUENCE [LARGE SCALE GENOMIC DNA]</scope>
    <source>
        <strain evidence="2 3">R19</strain>
    </source>
</reference>
<feature type="domain" description="GGDEF" evidence="1">
    <location>
        <begin position="209"/>
        <end position="338"/>
    </location>
</feature>